<name>A0ABN4X6C3_9HYPH</name>
<keyword evidence="2" id="KW-1185">Reference proteome</keyword>
<dbReference type="EMBL" id="CP019630">
    <property type="protein sequence ID" value="AQQ07508.1"/>
    <property type="molecule type" value="Genomic_DNA"/>
</dbReference>
<dbReference type="PANTHER" id="PTHR11803:SF39">
    <property type="entry name" value="2-IMINOBUTANOATE_2-IMINOPROPANOATE DEAMINASE"/>
    <property type="match status" value="1"/>
</dbReference>
<reference evidence="1 2" key="1">
    <citation type="submission" date="2017-02" db="EMBL/GenBank/DDBJ databases">
        <authorList>
            <person name="Jeong S."/>
        </authorList>
    </citation>
    <scope>NUCLEOTIDE SEQUENCE [LARGE SCALE GENOMIC DNA]</scope>
    <source>
        <strain evidence="1 2">RMAR6-6</strain>
    </source>
</reference>
<gene>
    <name evidence="1" type="ORF">B0E33_18585</name>
</gene>
<organism evidence="1 2">
    <name type="scientific">Roseibium algicola</name>
    <dbReference type="NCBI Taxonomy" id="2857014"/>
    <lineage>
        <taxon>Bacteria</taxon>
        <taxon>Pseudomonadati</taxon>
        <taxon>Pseudomonadota</taxon>
        <taxon>Alphaproteobacteria</taxon>
        <taxon>Hyphomicrobiales</taxon>
        <taxon>Stappiaceae</taxon>
        <taxon>Roseibium</taxon>
    </lineage>
</organism>
<dbReference type="InterPro" id="IPR006175">
    <property type="entry name" value="YjgF/YER057c/UK114"/>
</dbReference>
<protein>
    <recommendedName>
        <fullName evidence="3">Reactive intermediate/imine deaminase</fullName>
    </recommendedName>
</protein>
<dbReference type="Proteomes" id="UP000188174">
    <property type="component" value="Chromosome"/>
</dbReference>
<dbReference type="Pfam" id="PF01042">
    <property type="entry name" value="Ribonuc_L-PSP"/>
    <property type="match status" value="1"/>
</dbReference>
<dbReference type="CDD" id="cd00448">
    <property type="entry name" value="YjgF_YER057c_UK114_family"/>
    <property type="match status" value="1"/>
</dbReference>
<dbReference type="InterPro" id="IPR035959">
    <property type="entry name" value="RutC-like_sf"/>
</dbReference>
<dbReference type="PANTHER" id="PTHR11803">
    <property type="entry name" value="2-IMINOBUTANOATE/2-IMINOPROPANOATE DEAMINASE RIDA"/>
    <property type="match status" value="1"/>
</dbReference>
<sequence length="132" mass="14355">MHEPNGILRIETSNAPLPLGHYSQAVECAGLIFLSGILPLSSKSGDKNSFREEVSTVLSHADAILRATGARREDVIKVTVYVTDVGNWEIFDEEFALFMGPHRPARAVVPVPVLHHDCQVELELIAKAQGAA</sequence>
<dbReference type="Gene3D" id="3.30.1330.40">
    <property type="entry name" value="RutC-like"/>
    <property type="match status" value="1"/>
</dbReference>
<accession>A0ABN4X6C3</accession>
<dbReference type="SUPFAM" id="SSF55298">
    <property type="entry name" value="YjgF-like"/>
    <property type="match status" value="1"/>
</dbReference>
<evidence type="ECO:0008006" key="3">
    <source>
        <dbReference type="Google" id="ProtNLM"/>
    </source>
</evidence>
<evidence type="ECO:0000313" key="1">
    <source>
        <dbReference type="EMBL" id="AQQ07508.1"/>
    </source>
</evidence>
<proteinExistence type="predicted"/>
<evidence type="ECO:0000313" key="2">
    <source>
        <dbReference type="Proteomes" id="UP000188174"/>
    </source>
</evidence>